<evidence type="ECO:0000256" key="1">
    <source>
        <dbReference type="ARBA" id="ARBA00001412"/>
    </source>
</evidence>
<dbReference type="InterPro" id="IPR006102">
    <property type="entry name" value="Ig-like_GH2"/>
</dbReference>
<dbReference type="Gene3D" id="2.70.98.10">
    <property type="match status" value="1"/>
</dbReference>
<dbReference type="RefSeq" id="WP_238317862.1">
    <property type="nucleotide sequence ID" value="NZ_BQKV01000102.1"/>
</dbReference>
<dbReference type="SMART" id="SM01038">
    <property type="entry name" value="Bgal_small_N"/>
    <property type="match status" value="1"/>
</dbReference>
<dbReference type="InterPro" id="IPR036156">
    <property type="entry name" value="Beta-gal/glucu_dom_sf"/>
</dbReference>
<keyword evidence="5" id="KW-0378">Hydrolase</keyword>
<keyword evidence="10" id="KW-1185">Reference proteome</keyword>
<gene>
    <name evidence="9" type="primary">lacZ</name>
    <name evidence="9" type="ORF">JCM17207_22790</name>
</gene>
<dbReference type="GO" id="GO:0030246">
    <property type="term" value="F:carbohydrate binding"/>
    <property type="evidence" value="ECO:0007669"/>
    <property type="project" value="InterPro"/>
</dbReference>
<dbReference type="PANTHER" id="PTHR46323">
    <property type="entry name" value="BETA-GALACTOSIDASE"/>
    <property type="match status" value="1"/>
</dbReference>
<dbReference type="Gene3D" id="2.60.40.10">
    <property type="entry name" value="Immunoglobulins"/>
    <property type="match status" value="2"/>
</dbReference>
<dbReference type="InterPro" id="IPR011013">
    <property type="entry name" value="Gal_mutarotase_sf_dom"/>
</dbReference>
<dbReference type="PANTHER" id="PTHR46323:SF2">
    <property type="entry name" value="BETA-GALACTOSIDASE"/>
    <property type="match status" value="1"/>
</dbReference>
<dbReference type="Pfam" id="PF00703">
    <property type="entry name" value="Glyco_hydro_2"/>
    <property type="match status" value="1"/>
</dbReference>
<dbReference type="SUPFAM" id="SSF49303">
    <property type="entry name" value="beta-Galactosidase/glucuronidase domain"/>
    <property type="match status" value="2"/>
</dbReference>
<dbReference type="InterPro" id="IPR032312">
    <property type="entry name" value="LacZ_4"/>
</dbReference>
<dbReference type="InterPro" id="IPR008979">
    <property type="entry name" value="Galactose-bd-like_sf"/>
</dbReference>
<dbReference type="EC" id="3.2.1.23" evidence="3"/>
<organism evidence="9 10">
    <name type="scientific">Faecalibacterium gallinarum</name>
    <dbReference type="NCBI Taxonomy" id="2903556"/>
    <lineage>
        <taxon>Bacteria</taxon>
        <taxon>Bacillati</taxon>
        <taxon>Bacillota</taxon>
        <taxon>Clostridia</taxon>
        <taxon>Eubacteriales</taxon>
        <taxon>Oscillospiraceae</taxon>
        <taxon>Faecalibacterium</taxon>
    </lineage>
</organism>
<dbReference type="InterPro" id="IPR004199">
    <property type="entry name" value="B-gal_small/dom_5"/>
</dbReference>
<name>A0AA37MZ34_9FIRM</name>
<dbReference type="InterPro" id="IPR023232">
    <property type="entry name" value="Glyco_hydro_2_AS"/>
</dbReference>
<dbReference type="GO" id="GO:0009341">
    <property type="term" value="C:beta-galactosidase complex"/>
    <property type="evidence" value="ECO:0007669"/>
    <property type="project" value="InterPro"/>
</dbReference>
<dbReference type="Proteomes" id="UP001055185">
    <property type="component" value="Unassembled WGS sequence"/>
</dbReference>
<dbReference type="Gene3D" id="2.60.120.260">
    <property type="entry name" value="Galactose-binding domain-like"/>
    <property type="match status" value="1"/>
</dbReference>
<dbReference type="InterPro" id="IPR006103">
    <property type="entry name" value="Glyco_hydro_2_cat"/>
</dbReference>
<dbReference type="PRINTS" id="PR00132">
    <property type="entry name" value="GLHYDRLASE2"/>
</dbReference>
<evidence type="ECO:0000256" key="3">
    <source>
        <dbReference type="ARBA" id="ARBA00012756"/>
    </source>
</evidence>
<feature type="domain" description="Beta galactosidase small chain/" evidence="8">
    <location>
        <begin position="733"/>
        <end position="1019"/>
    </location>
</feature>
<evidence type="ECO:0000259" key="8">
    <source>
        <dbReference type="SMART" id="SM01038"/>
    </source>
</evidence>
<evidence type="ECO:0000256" key="4">
    <source>
        <dbReference type="ARBA" id="ARBA00013303"/>
    </source>
</evidence>
<reference evidence="9" key="1">
    <citation type="journal article" date="2022" name="Int. J. Syst. Evol. Microbiol.">
        <title>Genome-based, phenotypic and chemotaxonomic classification of Faecalibacterium strains: proposal of three novel species Faecalibacterium duncaniae sp. nov., Faecalibacterium hattorii sp. nov. and Faecalibacterium gallinarum sp. nov. .</title>
        <authorList>
            <person name="Sakamoto M."/>
            <person name="Sakurai N."/>
            <person name="Tanno H."/>
            <person name="Iino T."/>
            <person name="Ohkuma M."/>
            <person name="Endo A."/>
        </authorList>
    </citation>
    <scope>NUCLEOTIDE SEQUENCE</scope>
    <source>
        <strain evidence="9">JCM 17207</strain>
    </source>
</reference>
<comment type="caution">
    <text evidence="9">The sequence shown here is derived from an EMBL/GenBank/DDBJ whole genome shotgun (WGS) entry which is preliminary data.</text>
</comment>
<evidence type="ECO:0000256" key="5">
    <source>
        <dbReference type="ARBA" id="ARBA00022801"/>
    </source>
</evidence>
<evidence type="ECO:0000256" key="2">
    <source>
        <dbReference type="ARBA" id="ARBA00007401"/>
    </source>
</evidence>
<comment type="catalytic activity">
    <reaction evidence="1">
        <text>Hydrolysis of terminal non-reducing beta-D-galactose residues in beta-D-galactosides.</text>
        <dbReference type="EC" id="3.2.1.23"/>
    </reaction>
</comment>
<dbReference type="GO" id="GO:0004565">
    <property type="term" value="F:beta-galactosidase activity"/>
    <property type="evidence" value="ECO:0007669"/>
    <property type="project" value="UniProtKB-EC"/>
</dbReference>
<evidence type="ECO:0000256" key="7">
    <source>
        <dbReference type="ARBA" id="ARBA00032230"/>
    </source>
</evidence>
<dbReference type="Pfam" id="PF02837">
    <property type="entry name" value="Glyco_hydro_2_N"/>
    <property type="match status" value="1"/>
</dbReference>
<dbReference type="AlphaFoldDB" id="A0AA37MZ34"/>
<dbReference type="SUPFAM" id="SSF49785">
    <property type="entry name" value="Galactose-binding domain-like"/>
    <property type="match status" value="1"/>
</dbReference>
<evidence type="ECO:0000256" key="6">
    <source>
        <dbReference type="ARBA" id="ARBA00023295"/>
    </source>
</evidence>
<evidence type="ECO:0000313" key="10">
    <source>
        <dbReference type="Proteomes" id="UP001055185"/>
    </source>
</evidence>
<dbReference type="InterPro" id="IPR013783">
    <property type="entry name" value="Ig-like_fold"/>
</dbReference>
<accession>A0AA37MZ34</accession>
<dbReference type="InterPro" id="IPR006101">
    <property type="entry name" value="Glyco_hydro_2"/>
</dbReference>
<evidence type="ECO:0000313" key="9">
    <source>
        <dbReference type="EMBL" id="GJN65654.1"/>
    </source>
</evidence>
<dbReference type="Pfam" id="PF02929">
    <property type="entry name" value="Bgal_small_N"/>
    <property type="match status" value="1"/>
</dbReference>
<comment type="similarity">
    <text evidence="2">Belongs to the glycosyl hydrolase 2 family.</text>
</comment>
<dbReference type="GO" id="GO:0005990">
    <property type="term" value="P:lactose catabolic process"/>
    <property type="evidence" value="ECO:0007669"/>
    <property type="project" value="TreeGrafter"/>
</dbReference>
<dbReference type="InterPro" id="IPR006104">
    <property type="entry name" value="Glyco_hydro_2_N"/>
</dbReference>
<sequence>MAAFDYAKVKDPTFFAENVLPPHASGKIYPTREEMLAGESSMALRLDGLWKFAYAKNYASAIPGFEKEDYDCTLWDEIHVPAHIQMEGYDVPQYANTQYPWDGREEVQQGGIPERFNPVASYVKYFELPEAMQNKPLRVEFEGVESGMALWLNGQYVGYTEDTFSAHAFDLTPYVKPGINKLAAQVFKWTSSSWCEDQDFYRFSGIYRSVWLYAIPEVHLEDLSVRTLFEGEGFSHADLEVKLKTSGAGSACLTLKEGEKELFSESVSLEKAAHFSHRVESPKLWSAEEPNLYDLEIVLYNAAGEAVEYTTRKVGFRKFEMKGNRMLINGKRIVFKGANRHEFSAVTGRACSPEETELDVRTMKQNNINAIRTSHYQNQDLLYDLCDRYGLYMIAENNLETHGTWDAYNMGTRGKEFLLPDGKPEWREMMLNRLRATYERDKNHPAVVIWSLGNESFGGETLLEMSEMLRQLDNTRLVHYEGVYWDPRYPQTTDMESRMYAKVTDIEAYLAQGDVRPFINCEYSHAMGNSCGALHKYTELADRENSGYQGGFIWDYIDQSIFKKDRYGKWFQAFGGDFGERPTDYNFSGNGIVYGGDRAPSPKMQEVKFCYQNIAVEVDAAAFRVWNKNLFVSTDAYDCFALLQKDGVLVREWKLEGITVAPDSKRDFPLPVELPTAPGEYALTISFRLKADTLWAKAGHEVAFGQGIIAKIDAPAKAKAAPFVVTCGTHNIGVRGEHFDALFSDLNGGLTSYRWGGKEMIEEVPRPNFWRAPIDNDMGNNMAGLRGQWKLASLYATTKGVGKAIPNPTGGTTYINPVHEVLEDSVVVKYQYNLQTTPAAGCTLTYRVFGDGRIETTLHWDPVEGLPGMPEFGVLFKINADYDHLEWYGNGPAETYWDRQHGAKLGVYRNLVADNMAQYLVPQECGAKTGVRWAKVTDRKGRGLLFTAAEPMTFSALPYTPHEMENARHPYELPPVHYTVIRAIGAQMGVGGDDSWGAPVHPEYIPDASKSMDFTFSFQGI</sequence>
<dbReference type="Pfam" id="PF16353">
    <property type="entry name" value="LacZ_4"/>
    <property type="match status" value="1"/>
</dbReference>
<proteinExistence type="inferred from homology"/>
<protein>
    <recommendedName>
        <fullName evidence="4">Beta-galactosidase</fullName>
        <ecNumber evidence="3">3.2.1.23</ecNumber>
    </recommendedName>
    <alternativeName>
        <fullName evidence="7">Lactase</fullName>
    </alternativeName>
</protein>
<dbReference type="InterPro" id="IPR017853">
    <property type="entry name" value="GH"/>
</dbReference>
<dbReference type="PROSITE" id="PS00608">
    <property type="entry name" value="GLYCOSYL_HYDROL_F2_2"/>
    <property type="match status" value="1"/>
</dbReference>
<dbReference type="EMBL" id="BQKV01000102">
    <property type="protein sequence ID" value="GJN65654.1"/>
    <property type="molecule type" value="Genomic_DNA"/>
</dbReference>
<dbReference type="SUPFAM" id="SSF74650">
    <property type="entry name" value="Galactose mutarotase-like"/>
    <property type="match status" value="1"/>
</dbReference>
<dbReference type="InterPro" id="IPR014718">
    <property type="entry name" value="GH-type_carb-bd"/>
</dbReference>
<dbReference type="InterPro" id="IPR050347">
    <property type="entry name" value="Bact_Beta-galactosidase"/>
</dbReference>
<dbReference type="SUPFAM" id="SSF51445">
    <property type="entry name" value="(Trans)glycosidases"/>
    <property type="match status" value="1"/>
</dbReference>
<dbReference type="Gene3D" id="3.20.20.80">
    <property type="entry name" value="Glycosidases"/>
    <property type="match status" value="1"/>
</dbReference>
<dbReference type="Pfam" id="PF02836">
    <property type="entry name" value="Glyco_hydro_2_C"/>
    <property type="match status" value="1"/>
</dbReference>
<keyword evidence="6" id="KW-0326">Glycosidase</keyword>